<evidence type="ECO:0000313" key="9">
    <source>
        <dbReference type="EMBL" id="PIK55032.1"/>
    </source>
</evidence>
<dbReference type="AlphaFoldDB" id="A0A2G8L463"/>
<dbReference type="GO" id="GO:0005737">
    <property type="term" value="C:cytoplasm"/>
    <property type="evidence" value="ECO:0007669"/>
    <property type="project" value="InterPro"/>
</dbReference>
<dbReference type="NCBIfam" id="TIGR03328">
    <property type="entry name" value="salvage_mtnB"/>
    <property type="match status" value="1"/>
</dbReference>
<dbReference type="GO" id="GO:0046570">
    <property type="term" value="F:methylthioribulose 1-phosphate dehydratase activity"/>
    <property type="evidence" value="ECO:0007669"/>
    <property type="project" value="TreeGrafter"/>
</dbReference>
<proteinExistence type="inferred from homology"/>
<dbReference type="PANTHER" id="PTHR10640">
    <property type="entry name" value="METHYLTHIORIBULOSE-1-PHOSPHATE DEHYDRATASE"/>
    <property type="match status" value="1"/>
</dbReference>
<evidence type="ECO:0000313" key="10">
    <source>
        <dbReference type="Proteomes" id="UP000230750"/>
    </source>
</evidence>
<feature type="domain" description="Class II aldolase/adducin N-terminal" evidence="8">
    <location>
        <begin position="14"/>
        <end position="193"/>
    </location>
</feature>
<keyword evidence="10" id="KW-1185">Reference proteome</keyword>
<reference evidence="9 10" key="1">
    <citation type="journal article" date="2017" name="PLoS Biol.">
        <title>The sea cucumber genome provides insights into morphological evolution and visceral regeneration.</title>
        <authorList>
            <person name="Zhang X."/>
            <person name="Sun L."/>
            <person name="Yuan J."/>
            <person name="Sun Y."/>
            <person name="Gao Y."/>
            <person name="Zhang L."/>
            <person name="Li S."/>
            <person name="Dai H."/>
            <person name="Hamel J.F."/>
            <person name="Liu C."/>
            <person name="Yu Y."/>
            <person name="Liu S."/>
            <person name="Lin W."/>
            <person name="Guo K."/>
            <person name="Jin S."/>
            <person name="Xu P."/>
            <person name="Storey K.B."/>
            <person name="Huan P."/>
            <person name="Zhang T."/>
            <person name="Zhou Y."/>
            <person name="Zhang J."/>
            <person name="Lin C."/>
            <person name="Li X."/>
            <person name="Xing L."/>
            <person name="Huo D."/>
            <person name="Sun M."/>
            <person name="Wang L."/>
            <person name="Mercier A."/>
            <person name="Li F."/>
            <person name="Yang H."/>
            <person name="Xiang J."/>
        </authorList>
    </citation>
    <scope>NUCLEOTIDE SEQUENCE [LARGE SCALE GENOMIC DNA]</scope>
    <source>
        <strain evidence="9">Shaxun</strain>
        <tissue evidence="9">Muscle</tissue>
    </source>
</reference>
<dbReference type="EMBL" id="MRZV01000227">
    <property type="protein sequence ID" value="PIK55032.1"/>
    <property type="molecule type" value="Genomic_DNA"/>
</dbReference>
<dbReference type="Gene3D" id="3.40.225.10">
    <property type="entry name" value="Class II aldolase/adducin N-terminal domain"/>
    <property type="match status" value="1"/>
</dbReference>
<protein>
    <submittedName>
        <fullName evidence="9">Putative methylthioribulose-1-phosphate dehydratase</fullName>
    </submittedName>
</protein>
<dbReference type="InterPro" id="IPR036409">
    <property type="entry name" value="Aldolase_II/adducin_N_sf"/>
</dbReference>
<dbReference type="STRING" id="307972.A0A2G8L463"/>
<dbReference type="PANTHER" id="PTHR10640:SF7">
    <property type="entry name" value="METHYLTHIORIBULOSE-1-PHOSPHATE DEHYDRATASE"/>
    <property type="match status" value="1"/>
</dbReference>
<evidence type="ECO:0000256" key="2">
    <source>
        <dbReference type="ARBA" id="ARBA00022605"/>
    </source>
</evidence>
<comment type="similarity">
    <text evidence="1">Belongs to the aldolase class II family. Adducin subfamily.</text>
</comment>
<comment type="caution">
    <text evidence="9">The sequence shown here is derived from an EMBL/GenBank/DDBJ whole genome shotgun (WGS) entry which is preliminary data.</text>
</comment>
<evidence type="ECO:0000256" key="3">
    <source>
        <dbReference type="ARBA" id="ARBA00022723"/>
    </source>
</evidence>
<keyword evidence="4" id="KW-0862">Zinc</keyword>
<name>A0A2G8L463_STIJA</name>
<accession>A0A2G8L463</accession>
<dbReference type="OrthoDB" id="191080at2759"/>
<keyword evidence="6" id="KW-0456">Lyase</keyword>
<dbReference type="GO" id="GO:0046872">
    <property type="term" value="F:metal ion binding"/>
    <property type="evidence" value="ECO:0007669"/>
    <property type="project" value="UniProtKB-KW"/>
</dbReference>
<sequence>MSSNNVYDKEHPRHLIPELCRLFYDLGWMTGSGGALSIKEGNEIYVTPSGVQKERIQPDDLFVTNLNGDELDGPPKEKKLRRSQCARLMMTAYQKRDPGAVFHTHSPSATFISILYPGNEFRITHQQMIRGVGGRYDEELAVPIIQNAHDETKTIAKMEKALDDYPNTNAVIVRRQKVKLRCESYDYLFETAIKMKQFGLDPAEVPKGEEVAPS</sequence>
<keyword evidence="2" id="KW-0028">Amino-acid biosynthesis</keyword>
<evidence type="ECO:0000256" key="1">
    <source>
        <dbReference type="ARBA" id="ARBA00006274"/>
    </source>
</evidence>
<evidence type="ECO:0000259" key="8">
    <source>
        <dbReference type="SMART" id="SM01007"/>
    </source>
</evidence>
<dbReference type="Proteomes" id="UP000230750">
    <property type="component" value="Unassembled WGS sequence"/>
</dbReference>
<dbReference type="InterPro" id="IPR001303">
    <property type="entry name" value="Aldolase_II/adducin_N"/>
</dbReference>
<evidence type="ECO:0000256" key="5">
    <source>
        <dbReference type="ARBA" id="ARBA00023167"/>
    </source>
</evidence>
<comment type="function">
    <text evidence="7">Catalyzes the dehydration of methylthioribulose-1-phosphate (MTRu-1-P) into 2,3-diketo-5-methylthiopentyl-1-phosphate (DK-MTP-1-P). Functions in the methionine salvage pathway, which plays a key role in cancer, apoptosis, microbial proliferation and inflammation. May inhibit the CASP1-related inflammatory response (pyroptosis), the CASP9-dependent apoptotic pathway and the cytochrome c-dependent and APAF1-mediated cell death.</text>
</comment>
<organism evidence="9 10">
    <name type="scientific">Stichopus japonicus</name>
    <name type="common">Sea cucumber</name>
    <dbReference type="NCBI Taxonomy" id="307972"/>
    <lineage>
        <taxon>Eukaryota</taxon>
        <taxon>Metazoa</taxon>
        <taxon>Echinodermata</taxon>
        <taxon>Eleutherozoa</taxon>
        <taxon>Echinozoa</taxon>
        <taxon>Holothuroidea</taxon>
        <taxon>Aspidochirotacea</taxon>
        <taxon>Aspidochirotida</taxon>
        <taxon>Stichopodidae</taxon>
        <taxon>Apostichopus</taxon>
    </lineage>
</organism>
<evidence type="ECO:0000256" key="7">
    <source>
        <dbReference type="ARBA" id="ARBA00060021"/>
    </source>
</evidence>
<evidence type="ECO:0000256" key="6">
    <source>
        <dbReference type="ARBA" id="ARBA00023239"/>
    </source>
</evidence>
<dbReference type="SMART" id="SM01007">
    <property type="entry name" value="Aldolase_II"/>
    <property type="match status" value="1"/>
</dbReference>
<dbReference type="GO" id="GO:0019509">
    <property type="term" value="P:L-methionine salvage from methylthioadenosine"/>
    <property type="evidence" value="ECO:0007669"/>
    <property type="project" value="InterPro"/>
</dbReference>
<gene>
    <name evidence="9" type="ORF">BSL78_08080</name>
</gene>
<keyword evidence="3" id="KW-0479">Metal-binding</keyword>
<keyword evidence="5" id="KW-0486">Methionine biosynthesis</keyword>
<dbReference type="FunFam" id="3.40.225.10:FF:000003">
    <property type="entry name" value="Methylthioribulose-1-phosphate dehydratase"/>
    <property type="match status" value="1"/>
</dbReference>
<dbReference type="SUPFAM" id="SSF53639">
    <property type="entry name" value="AraD/HMP-PK domain-like"/>
    <property type="match status" value="1"/>
</dbReference>
<evidence type="ECO:0000256" key="4">
    <source>
        <dbReference type="ARBA" id="ARBA00022833"/>
    </source>
</evidence>
<dbReference type="Pfam" id="PF00596">
    <property type="entry name" value="Aldolase_II"/>
    <property type="match status" value="1"/>
</dbReference>
<dbReference type="InterPro" id="IPR017714">
    <property type="entry name" value="MethylthioRu-1-P_deHdtase_MtnB"/>
</dbReference>